<proteinExistence type="predicted"/>
<dbReference type="RefSeq" id="WP_276303981.1">
    <property type="nucleotide sequence ID" value="NZ_CP119992.1"/>
</dbReference>
<evidence type="ECO:0000256" key="1">
    <source>
        <dbReference type="SAM" id="MobiDB-lite"/>
    </source>
</evidence>
<dbReference type="Proteomes" id="UP001596547">
    <property type="component" value="Unassembled WGS sequence"/>
</dbReference>
<dbReference type="GeneID" id="79316591"/>
<name>A0ABD6A8M1_9EURY</name>
<gene>
    <name evidence="2" type="ORF">ACFQPE_08125</name>
</gene>
<feature type="region of interest" description="Disordered" evidence="1">
    <location>
        <begin position="22"/>
        <end position="41"/>
    </location>
</feature>
<dbReference type="EMBL" id="JBHTBF010000002">
    <property type="protein sequence ID" value="MFC7316757.1"/>
    <property type="molecule type" value="Genomic_DNA"/>
</dbReference>
<feature type="compositionally biased region" description="Basic and acidic residues" evidence="1">
    <location>
        <begin position="25"/>
        <end position="41"/>
    </location>
</feature>
<reference evidence="2 3" key="1">
    <citation type="journal article" date="2019" name="Int. J. Syst. Evol. Microbiol.">
        <title>The Global Catalogue of Microorganisms (GCM) 10K type strain sequencing project: providing services to taxonomists for standard genome sequencing and annotation.</title>
        <authorList>
            <consortium name="The Broad Institute Genomics Platform"/>
            <consortium name="The Broad Institute Genome Sequencing Center for Infectious Disease"/>
            <person name="Wu L."/>
            <person name="Ma J."/>
        </authorList>
    </citation>
    <scope>NUCLEOTIDE SEQUENCE [LARGE SCALE GENOMIC DNA]</scope>
    <source>
        <strain evidence="2 3">PSR21</strain>
    </source>
</reference>
<comment type="caution">
    <text evidence="2">The sequence shown here is derived from an EMBL/GenBank/DDBJ whole genome shotgun (WGS) entry which is preliminary data.</text>
</comment>
<sequence>MPRWRRLPGLLAASLAGLARRGRRSSRDDLDGREIPVTEEE</sequence>
<accession>A0ABD6A8M1</accession>
<evidence type="ECO:0000313" key="3">
    <source>
        <dbReference type="Proteomes" id="UP001596547"/>
    </source>
</evidence>
<protein>
    <submittedName>
        <fullName evidence="2">Uncharacterized protein</fullName>
    </submittedName>
</protein>
<evidence type="ECO:0000313" key="2">
    <source>
        <dbReference type="EMBL" id="MFC7316757.1"/>
    </source>
</evidence>
<dbReference type="AlphaFoldDB" id="A0ABD6A8M1"/>
<organism evidence="2 3">
    <name type="scientific">Halomarina halobia</name>
    <dbReference type="NCBI Taxonomy" id="3033386"/>
    <lineage>
        <taxon>Archaea</taxon>
        <taxon>Methanobacteriati</taxon>
        <taxon>Methanobacteriota</taxon>
        <taxon>Stenosarchaea group</taxon>
        <taxon>Halobacteria</taxon>
        <taxon>Halobacteriales</taxon>
        <taxon>Natronomonadaceae</taxon>
        <taxon>Halomarina</taxon>
    </lineage>
</organism>
<keyword evidence="3" id="KW-1185">Reference proteome</keyword>